<feature type="region of interest" description="Disordered" evidence="2">
    <location>
        <begin position="200"/>
        <end position="285"/>
    </location>
</feature>
<dbReference type="Proteomes" id="UP000501125">
    <property type="component" value="Chromosome"/>
</dbReference>
<protein>
    <submittedName>
        <fullName evidence="3">Uncharacterized protein</fullName>
    </submittedName>
</protein>
<feature type="region of interest" description="Disordered" evidence="2">
    <location>
        <begin position="143"/>
        <end position="185"/>
    </location>
</feature>
<gene>
    <name evidence="3" type="primary">orf6</name>
    <name evidence="3" type="ORF">HytaNPV_gp006</name>
</gene>
<evidence type="ECO:0000313" key="4">
    <source>
        <dbReference type="Proteomes" id="UP000501125"/>
    </source>
</evidence>
<feature type="compositionally biased region" description="Acidic residues" evidence="2">
    <location>
        <begin position="247"/>
        <end position="279"/>
    </location>
</feature>
<feature type="coiled-coil region" evidence="1">
    <location>
        <begin position="62"/>
        <end position="110"/>
    </location>
</feature>
<dbReference type="EMBL" id="MH261376">
    <property type="protein sequence ID" value="AWW14366.1"/>
    <property type="molecule type" value="Genomic_DNA"/>
</dbReference>
<evidence type="ECO:0000313" key="3">
    <source>
        <dbReference type="EMBL" id="AWW14366.1"/>
    </source>
</evidence>
<name>A0A2Z4HHV0_9ABAC</name>
<feature type="compositionally biased region" description="Polar residues" evidence="2">
    <location>
        <begin position="1"/>
        <end position="10"/>
    </location>
</feature>
<dbReference type="KEGG" id="vg:65101484"/>
<keyword evidence="1" id="KW-0175">Coiled coil</keyword>
<dbReference type="GeneID" id="65101484"/>
<feature type="region of interest" description="Disordered" evidence="2">
    <location>
        <begin position="1"/>
        <end position="21"/>
    </location>
</feature>
<reference evidence="3 4" key="1">
    <citation type="journal article" date="2018" name="Sci. Rep.">
        <title>Comprehensive analysis of single molecule sequencing-derived complete genome and whole transcriptome of Hyposidra talaca nuclear polyhedrosis virus.</title>
        <authorList>
            <person name="Nguyen T.T."/>
            <person name="Suryamohan K."/>
            <person name="Kuriakose B."/>
            <person name="Janakiraman V."/>
            <person name="Reichelt M."/>
            <person name="Chaudhuri S."/>
            <person name="Guillory J."/>
            <person name="Divakaran N."/>
            <person name="Rabins P.E."/>
            <person name="Goel R."/>
            <person name="Deka B."/>
            <person name="Sarkar S."/>
            <person name="Ekka P."/>
            <person name="Tsai Y.C."/>
            <person name="Vargas D."/>
            <person name="Santhosh S."/>
            <person name="Mohan S."/>
            <person name="Chin C.S."/>
            <person name="Korlach J."/>
            <person name="Thomas G."/>
            <person name="Babu A."/>
            <person name="Seshagiri S."/>
        </authorList>
    </citation>
    <scope>NUCLEOTIDE SEQUENCE [LARGE SCALE GENOMIC DNA]</scope>
    <source>
        <strain evidence="3 4">HytaNPVIndia001</strain>
    </source>
</reference>
<accession>A0A2Z4HHV0</accession>
<keyword evidence="4" id="KW-1185">Reference proteome</keyword>
<feature type="compositionally biased region" description="Acidic residues" evidence="2">
    <location>
        <begin position="143"/>
        <end position="174"/>
    </location>
</feature>
<sequence length="285" mass="32733">MFRVTRSLSAPRSHAVGTRSSRFMSTNVPIKSATSSAIFKAKLKSATSVSKSKNRSKMLNLIDRTNRLREDLQEMRKILNKNVFKLHQLLEKLRDEKLSKLQELQQIRQNEQVLTAKIYRDDNSQHFDYDDQPNQKFSFNAADEDADDEDADKENADEEDADADDEDADEENANDENFKLNQDYFTFRGTNEDVEKFTFRAADEDFNGNESEYEELQRSKYRNQSPSSDESDFDINNSDKSLKSFDSDDSDSDDSDSDDSDSDDSDSDSDSDDSDDFDSDNFNSE</sequence>
<evidence type="ECO:0000256" key="1">
    <source>
        <dbReference type="SAM" id="Coils"/>
    </source>
</evidence>
<organism evidence="3 4">
    <name type="scientific">Hyposidra talaca nucleopolyhedrovirus</name>
    <dbReference type="NCBI Taxonomy" id="1070315"/>
    <lineage>
        <taxon>Viruses</taxon>
        <taxon>Viruses incertae sedis</taxon>
        <taxon>Naldaviricetes</taxon>
        <taxon>Lefavirales</taxon>
        <taxon>Baculoviridae</taxon>
        <taxon>Alphabaculovirus</taxon>
        <taxon>Alphabaculovirus hytalacae</taxon>
    </lineage>
</organism>
<evidence type="ECO:0000256" key="2">
    <source>
        <dbReference type="SAM" id="MobiDB-lite"/>
    </source>
</evidence>
<feature type="compositionally biased region" description="Acidic residues" evidence="2">
    <location>
        <begin position="204"/>
        <end position="214"/>
    </location>
</feature>
<dbReference type="RefSeq" id="YP_010086273.1">
    <property type="nucleotide sequence ID" value="NC_055453.1"/>
</dbReference>
<proteinExistence type="predicted"/>